<protein>
    <submittedName>
        <fullName evidence="1">Uncharacterized protein</fullName>
    </submittedName>
</protein>
<name>A0A9Q3DFE8_9BASI</name>
<evidence type="ECO:0000313" key="1">
    <source>
        <dbReference type="EMBL" id="MBW0502229.1"/>
    </source>
</evidence>
<gene>
    <name evidence="1" type="ORF">O181_041944</name>
</gene>
<dbReference type="Proteomes" id="UP000765509">
    <property type="component" value="Unassembled WGS sequence"/>
</dbReference>
<organism evidence="1 2">
    <name type="scientific">Austropuccinia psidii MF-1</name>
    <dbReference type="NCBI Taxonomy" id="1389203"/>
    <lineage>
        <taxon>Eukaryota</taxon>
        <taxon>Fungi</taxon>
        <taxon>Dikarya</taxon>
        <taxon>Basidiomycota</taxon>
        <taxon>Pucciniomycotina</taxon>
        <taxon>Pucciniomycetes</taxon>
        <taxon>Pucciniales</taxon>
        <taxon>Sphaerophragmiaceae</taxon>
        <taxon>Austropuccinia</taxon>
    </lineage>
</organism>
<dbReference type="EMBL" id="AVOT02016707">
    <property type="protein sequence ID" value="MBW0502229.1"/>
    <property type="molecule type" value="Genomic_DNA"/>
</dbReference>
<reference evidence="1" key="1">
    <citation type="submission" date="2021-03" db="EMBL/GenBank/DDBJ databases">
        <title>Draft genome sequence of rust myrtle Austropuccinia psidii MF-1, a brazilian biotype.</title>
        <authorList>
            <person name="Quecine M.C."/>
            <person name="Pachon D.M.R."/>
            <person name="Bonatelli M.L."/>
            <person name="Correr F.H."/>
            <person name="Franceschini L.M."/>
            <person name="Leite T.F."/>
            <person name="Margarido G.R.A."/>
            <person name="Almeida C.A."/>
            <person name="Ferrarezi J.A."/>
            <person name="Labate C.A."/>
        </authorList>
    </citation>
    <scope>NUCLEOTIDE SEQUENCE</scope>
    <source>
        <strain evidence="1">MF-1</strain>
    </source>
</reference>
<dbReference type="AlphaFoldDB" id="A0A9Q3DFE8"/>
<proteinExistence type="predicted"/>
<accession>A0A9Q3DFE8</accession>
<evidence type="ECO:0000313" key="2">
    <source>
        <dbReference type="Proteomes" id="UP000765509"/>
    </source>
</evidence>
<comment type="caution">
    <text evidence="1">The sequence shown here is derived from an EMBL/GenBank/DDBJ whole genome shotgun (WGS) entry which is preliminary data.</text>
</comment>
<keyword evidence="2" id="KW-1185">Reference proteome</keyword>
<sequence>MLMMSLKTVNIHVPSELHTFTILAKLSGNPNIHQLVKFLSLNKDLVKRPELILSKLQDFCNSSQSQEISSIPLAATALVSELAGLYKITYYCSNGKHNPNCKSHTKEECFAKHPELRPPHC</sequence>
<dbReference type="OrthoDB" id="8029976at2759"/>